<dbReference type="InterPro" id="IPR006531">
    <property type="entry name" value="Gp5/Vgr_OB"/>
</dbReference>
<dbReference type="RefSeq" id="WP_248939031.1">
    <property type="nucleotide sequence ID" value="NZ_JAKIKS010000011.1"/>
</dbReference>
<dbReference type="NCBIfam" id="TIGR01646">
    <property type="entry name" value="vgr_GE"/>
    <property type="match status" value="1"/>
</dbReference>
<dbReference type="EMBL" id="JAKIKS010000011">
    <property type="protein sequence ID" value="MCL1123744.1"/>
    <property type="molecule type" value="Genomic_DNA"/>
</dbReference>
<protein>
    <submittedName>
        <fullName evidence="2">Type VI secretion system tip protein VgrG</fullName>
    </submittedName>
</protein>
<gene>
    <name evidence="2" type="primary">vgrG</name>
    <name evidence="2" type="ORF">L2764_04385</name>
</gene>
<evidence type="ECO:0000313" key="3">
    <source>
        <dbReference type="Proteomes" id="UP001203423"/>
    </source>
</evidence>
<dbReference type="SUPFAM" id="SSF69279">
    <property type="entry name" value="Phage tail proteins"/>
    <property type="match status" value="1"/>
</dbReference>
<organism evidence="2 3">
    <name type="scientific">Shewanella surugensis</name>
    <dbReference type="NCBI Taxonomy" id="212020"/>
    <lineage>
        <taxon>Bacteria</taxon>
        <taxon>Pseudomonadati</taxon>
        <taxon>Pseudomonadota</taxon>
        <taxon>Gammaproteobacteria</taxon>
        <taxon>Alteromonadales</taxon>
        <taxon>Shewanellaceae</taxon>
        <taxon>Shewanella</taxon>
    </lineage>
</organism>
<name>A0ABT0L865_9GAMM</name>
<keyword evidence="3" id="KW-1185">Reference proteome</keyword>
<sequence length="596" mass="63821">MAASPLANSDGVLSYSITTNGAPLKDTVNVLSIEVSKMINQISKAKIVIEDGDMPTKDFIISNQDDFKPGAEIVIKAGYAGSLSQIYSGIVIRHGISIGQQNDSRLVVECRDKAVAMTLGRKSNNYVDQKDSDIISTLIGQSSGLSADVTATTTEYPELVQFNCTDWDFLLVRAEVNGFVVCVDDGKVSVNAPKVSSSAVLTVTYGEDLIRFNADIDARYQFKSVTGISWDSKNQASIEAEVSAQTLNSQGDLTTDDLAEALNLSEYRLQTSSALAQSALKDWATGQQVKSGLSRIRGNMAFQGNDQVMIGSLVEVAGVGNRFNGDVFVSQVHHELSNGQWLTEVEFGMSPNWSAEHRDLAPPAASGLIPGIEGLHIGVVLKLDEDPAQQNRIQVQVPVAQAQTQGVWARLSTYYASEGFGNFFIPEIGDEVVLGYFNQDPSEPVILGSLYSSQRSPPDELSAENNIKAIVTKSLLKIEFDDENKVITVITPGNNKIILSDKDESILLQDQNNNKVELSSSGISLESPKDIKISAQGTLSLESEGKMSLSSNADLSASGLNVNMEAQVGFTGKGSATAELSASGQTTVKGAIVMIN</sequence>
<accession>A0ABT0L865</accession>
<dbReference type="Proteomes" id="UP001203423">
    <property type="component" value="Unassembled WGS sequence"/>
</dbReference>
<dbReference type="Pfam" id="PF04717">
    <property type="entry name" value="Phage_base_V"/>
    <property type="match status" value="1"/>
</dbReference>
<dbReference type="InterPro" id="IPR006533">
    <property type="entry name" value="T6SS_Vgr_RhsGE"/>
</dbReference>
<dbReference type="InterPro" id="IPR037026">
    <property type="entry name" value="Vgr_OB-fold_dom_sf"/>
</dbReference>
<dbReference type="Gene3D" id="2.40.50.230">
    <property type="entry name" value="Gp5 N-terminal domain"/>
    <property type="match status" value="1"/>
</dbReference>
<proteinExistence type="predicted"/>
<comment type="caution">
    <text evidence="2">The sequence shown here is derived from an EMBL/GenBank/DDBJ whole genome shotgun (WGS) entry which is preliminary data.</text>
</comment>
<evidence type="ECO:0000313" key="2">
    <source>
        <dbReference type="EMBL" id="MCL1123744.1"/>
    </source>
</evidence>
<dbReference type="Pfam" id="PF05954">
    <property type="entry name" value="Phage_GPD"/>
    <property type="match status" value="1"/>
</dbReference>
<dbReference type="SUPFAM" id="SSF69255">
    <property type="entry name" value="gp5 N-terminal domain-like"/>
    <property type="match status" value="1"/>
</dbReference>
<feature type="domain" description="Gp5/Type VI secretion system Vgr protein OB-fold" evidence="1">
    <location>
        <begin position="377"/>
        <end position="451"/>
    </location>
</feature>
<reference evidence="2 3" key="1">
    <citation type="submission" date="2022-01" db="EMBL/GenBank/DDBJ databases">
        <title>Whole genome-based taxonomy of the Shewanellaceae.</title>
        <authorList>
            <person name="Martin-Rodriguez A.J."/>
        </authorList>
    </citation>
    <scope>NUCLEOTIDE SEQUENCE [LARGE SCALE GENOMIC DNA]</scope>
    <source>
        <strain evidence="2 3">DSM 17177</strain>
    </source>
</reference>
<evidence type="ECO:0000259" key="1">
    <source>
        <dbReference type="Pfam" id="PF04717"/>
    </source>
</evidence>